<feature type="domain" description="Pyrrolo-quinoline quinone repeat" evidence="3">
    <location>
        <begin position="132"/>
        <end position="315"/>
    </location>
</feature>
<reference evidence="4" key="2">
    <citation type="submission" date="2020-09" db="EMBL/GenBank/DDBJ databases">
        <authorList>
            <person name="Sun Q."/>
            <person name="Zhou Y."/>
        </authorList>
    </citation>
    <scope>NUCLEOTIDE SEQUENCE</scope>
    <source>
        <strain evidence="4">CGMCC 4.7312</strain>
    </source>
</reference>
<sequence>MTLIDLGERTGPTDPERPRRRGPSGSRWLWAALVALVALLILAGAAPPAPRMHAILPSSLAAQVHLTGDQILTVVPVREVTDGSQELLAYRRPERATGSPQRLTPLWRMPVAPDYRVDTADRVDGSGLVLSLVGAESEVETLLLDSRTGQLRWRKPGAAMLDASGRVILERSDGRGLITLAVVELASGRELWSVPSKASWASYHKREGVVDAIVLSGAAGAVEVLDPETGALRDTILAIGDVSRGYQHAWVIGDLILARNVTGVVAYDIDGLVRRWQTAGSPVEWIAPCGALLCARDIDGDAHMLDPATGAIRWSFLDDLDILRAGDRRALVADYRISRGLQVATVDAGTGRIAADDGTWDLVHEVDHASYVLGTRPIPNVGVVLARLDPAHAQPRRIDMLPGATGNCTYREDLIACRRQDGDFGVWQLRD</sequence>
<evidence type="ECO:0000313" key="4">
    <source>
        <dbReference type="EMBL" id="GGM34908.1"/>
    </source>
</evidence>
<keyword evidence="2" id="KW-1133">Transmembrane helix</keyword>
<evidence type="ECO:0000256" key="2">
    <source>
        <dbReference type="SAM" id="Phobius"/>
    </source>
</evidence>
<organism evidence="4 5">
    <name type="scientific">Micromonospora sonchi</name>
    <dbReference type="NCBI Taxonomy" id="1763543"/>
    <lineage>
        <taxon>Bacteria</taxon>
        <taxon>Bacillati</taxon>
        <taxon>Actinomycetota</taxon>
        <taxon>Actinomycetes</taxon>
        <taxon>Micromonosporales</taxon>
        <taxon>Micromonosporaceae</taxon>
        <taxon>Micromonospora</taxon>
    </lineage>
</organism>
<keyword evidence="2" id="KW-0472">Membrane</keyword>
<name>A0A917TT19_9ACTN</name>
<dbReference type="Gene3D" id="2.130.10.10">
    <property type="entry name" value="YVTN repeat-like/Quinoprotein amine dehydrogenase"/>
    <property type="match status" value="1"/>
</dbReference>
<gene>
    <name evidence="4" type="ORF">GCM10011608_19310</name>
</gene>
<dbReference type="Pfam" id="PF13360">
    <property type="entry name" value="PQQ_2"/>
    <property type="match status" value="1"/>
</dbReference>
<reference evidence="4" key="1">
    <citation type="journal article" date="2014" name="Int. J. Syst. Evol. Microbiol.">
        <title>Complete genome sequence of Corynebacterium casei LMG S-19264T (=DSM 44701T), isolated from a smear-ripened cheese.</title>
        <authorList>
            <consortium name="US DOE Joint Genome Institute (JGI-PGF)"/>
            <person name="Walter F."/>
            <person name="Albersmeier A."/>
            <person name="Kalinowski J."/>
            <person name="Ruckert C."/>
        </authorList>
    </citation>
    <scope>NUCLEOTIDE SEQUENCE</scope>
    <source>
        <strain evidence="4">CGMCC 4.7312</strain>
    </source>
</reference>
<dbReference type="InterPro" id="IPR015943">
    <property type="entry name" value="WD40/YVTN_repeat-like_dom_sf"/>
</dbReference>
<dbReference type="SUPFAM" id="SSF50998">
    <property type="entry name" value="Quinoprotein alcohol dehydrogenase-like"/>
    <property type="match status" value="1"/>
</dbReference>
<keyword evidence="5" id="KW-1185">Reference proteome</keyword>
<accession>A0A917TT19</accession>
<evidence type="ECO:0000313" key="5">
    <source>
        <dbReference type="Proteomes" id="UP000608890"/>
    </source>
</evidence>
<dbReference type="RefSeq" id="WP_189042703.1">
    <property type="nucleotide sequence ID" value="NZ_BMNB01000007.1"/>
</dbReference>
<proteinExistence type="predicted"/>
<dbReference type="Proteomes" id="UP000608890">
    <property type="component" value="Unassembled WGS sequence"/>
</dbReference>
<feature type="transmembrane region" description="Helical" evidence="2">
    <location>
        <begin position="28"/>
        <end position="46"/>
    </location>
</feature>
<feature type="region of interest" description="Disordered" evidence="1">
    <location>
        <begin position="1"/>
        <end position="24"/>
    </location>
</feature>
<dbReference type="InterPro" id="IPR011047">
    <property type="entry name" value="Quinoprotein_ADH-like_sf"/>
</dbReference>
<evidence type="ECO:0000259" key="3">
    <source>
        <dbReference type="Pfam" id="PF13360"/>
    </source>
</evidence>
<evidence type="ECO:0000256" key="1">
    <source>
        <dbReference type="SAM" id="MobiDB-lite"/>
    </source>
</evidence>
<protein>
    <recommendedName>
        <fullName evidence="3">Pyrrolo-quinoline quinone repeat domain-containing protein</fullName>
    </recommendedName>
</protein>
<keyword evidence="2" id="KW-0812">Transmembrane</keyword>
<dbReference type="AlphaFoldDB" id="A0A917TT19"/>
<comment type="caution">
    <text evidence="4">The sequence shown here is derived from an EMBL/GenBank/DDBJ whole genome shotgun (WGS) entry which is preliminary data.</text>
</comment>
<dbReference type="InterPro" id="IPR002372">
    <property type="entry name" value="PQQ_rpt_dom"/>
</dbReference>
<dbReference type="EMBL" id="BMNB01000007">
    <property type="protein sequence ID" value="GGM34908.1"/>
    <property type="molecule type" value="Genomic_DNA"/>
</dbReference>